<organism evidence="1 2">
    <name type="scientific">Acinetobacter rudis</name>
    <dbReference type="NCBI Taxonomy" id="632955"/>
    <lineage>
        <taxon>Bacteria</taxon>
        <taxon>Pseudomonadati</taxon>
        <taxon>Pseudomonadota</taxon>
        <taxon>Gammaproteobacteria</taxon>
        <taxon>Moraxellales</taxon>
        <taxon>Moraxellaceae</taxon>
        <taxon>Acinetobacter</taxon>
    </lineage>
</organism>
<gene>
    <name evidence="1" type="ORF">RFH47_14785</name>
</gene>
<dbReference type="PIRSF" id="PIRSF028162">
    <property type="entry name" value="BcbE_prd"/>
    <property type="match status" value="1"/>
</dbReference>
<dbReference type="EMBL" id="JAVIDL010000042">
    <property type="protein sequence ID" value="MDQ8936986.1"/>
    <property type="molecule type" value="Genomic_DNA"/>
</dbReference>
<dbReference type="RefSeq" id="WP_308980682.1">
    <property type="nucleotide sequence ID" value="NZ_JAVIDL010000042.1"/>
</dbReference>
<dbReference type="InterPro" id="IPR029044">
    <property type="entry name" value="Nucleotide-diphossugar_trans"/>
</dbReference>
<protein>
    <submittedName>
        <fullName evidence="1">Capsular biosynthesis protein</fullName>
    </submittedName>
</protein>
<reference evidence="1" key="1">
    <citation type="submission" date="2023-08" db="EMBL/GenBank/DDBJ databases">
        <title>Emergence of clinically-relevant ST2 carbapenem-resistant Acinetobacter baumannii strains in hospital sewages in Zhejiang, East of China.</title>
        <authorList>
            <person name="Kaichao C."/>
            <person name="Zhang R."/>
        </authorList>
    </citation>
    <scope>NUCLEOTIDE SEQUENCE</scope>
    <source>
        <strain evidence="1">M-RB-37</strain>
    </source>
</reference>
<evidence type="ECO:0000313" key="1">
    <source>
        <dbReference type="EMBL" id="MDQ8936986.1"/>
    </source>
</evidence>
<comment type="caution">
    <text evidence="1">The sequence shown here is derived from an EMBL/GenBank/DDBJ whole genome shotgun (WGS) entry which is preliminary data.</text>
</comment>
<proteinExistence type="predicted"/>
<accession>A0AAW8JD11</accession>
<dbReference type="Proteomes" id="UP001243844">
    <property type="component" value="Unassembled WGS sequence"/>
</dbReference>
<dbReference type="SUPFAM" id="SSF53448">
    <property type="entry name" value="Nucleotide-diphospho-sugar transferases"/>
    <property type="match status" value="1"/>
</dbReference>
<name>A0AAW8JD11_9GAMM</name>
<evidence type="ECO:0000313" key="2">
    <source>
        <dbReference type="Proteomes" id="UP001243844"/>
    </source>
</evidence>
<dbReference type="InterPro" id="IPR016873">
    <property type="entry name" value="Caps_polysacc_synth_BcbE_prd"/>
</dbReference>
<dbReference type="AlphaFoldDB" id="A0AAW8JD11"/>
<sequence length="233" mass="26943">MAGLSSRFFNAGYTLPKYMLALDHQTVFEWSVSSFKQYFETDLFIFVVSDKFDTDVFVKAHAEKLGIKNFQIVKLSHDTKGQAHTVFLGLENAAEDELFIFNIDSKLNNFVKMTNYLECDGYLEVFKGEGVHWSFVEEGINYTVKKTTEKNRISDLCSDGLYYFKSSELFKEIVANKLLEYSNEELYIAPLYNDYISRNKHIKFNLVDISDIDFCGTPQEYIETLEKISGSKI</sequence>
<dbReference type="Gene3D" id="3.90.550.10">
    <property type="entry name" value="Spore Coat Polysaccharide Biosynthesis Protein SpsA, Chain A"/>
    <property type="match status" value="1"/>
</dbReference>